<keyword evidence="8" id="KW-1185">Reference proteome</keyword>
<evidence type="ECO:0000313" key="7">
    <source>
        <dbReference type="EMBL" id="VEL43213.1"/>
    </source>
</evidence>
<dbReference type="PROSITE" id="PS50199">
    <property type="entry name" value="ZF_RANBP2_2"/>
    <property type="match status" value="1"/>
</dbReference>
<evidence type="ECO:0000256" key="1">
    <source>
        <dbReference type="ARBA" id="ARBA00022723"/>
    </source>
</evidence>
<dbReference type="Gene3D" id="2.30.30.380">
    <property type="entry name" value="Zn-finger domain of Sec23/24"/>
    <property type="match status" value="1"/>
</dbReference>
<gene>
    <name evidence="7" type="ORF">PXEA_LOCUS36653</name>
</gene>
<evidence type="ECO:0000313" key="8">
    <source>
        <dbReference type="Proteomes" id="UP000784294"/>
    </source>
</evidence>
<dbReference type="Proteomes" id="UP000784294">
    <property type="component" value="Unassembled WGS sequence"/>
</dbReference>
<evidence type="ECO:0000259" key="6">
    <source>
        <dbReference type="PROSITE" id="PS50199"/>
    </source>
</evidence>
<organism evidence="7 8">
    <name type="scientific">Protopolystoma xenopodis</name>
    <dbReference type="NCBI Taxonomy" id="117903"/>
    <lineage>
        <taxon>Eukaryota</taxon>
        <taxon>Metazoa</taxon>
        <taxon>Spiralia</taxon>
        <taxon>Lophotrochozoa</taxon>
        <taxon>Platyhelminthes</taxon>
        <taxon>Monogenea</taxon>
        <taxon>Polyopisthocotylea</taxon>
        <taxon>Polystomatidea</taxon>
        <taxon>Polystomatidae</taxon>
        <taxon>Protopolystoma</taxon>
    </lineage>
</organism>
<evidence type="ECO:0000256" key="5">
    <source>
        <dbReference type="SAM" id="MobiDB-lite"/>
    </source>
</evidence>
<evidence type="ECO:0000256" key="3">
    <source>
        <dbReference type="ARBA" id="ARBA00022833"/>
    </source>
</evidence>
<name>A0A448XRL1_9PLAT</name>
<comment type="caution">
    <text evidence="7">The sequence shown here is derived from an EMBL/GenBank/DDBJ whole genome shotgun (WGS) entry which is preliminary data.</text>
</comment>
<dbReference type="EMBL" id="CAAALY010279635">
    <property type="protein sequence ID" value="VEL43213.1"/>
    <property type="molecule type" value="Genomic_DNA"/>
</dbReference>
<sequence length="147" mass="15449">MLAAIIEDIQTHSNHSEATWSRVQQWTIDSSDWATVVQMAKAVSSDASPSGPQRSSLSRRDVASSSSSAGLRPGGNGTSGTGETELRPAVDMTEPRPPISDRVIQAEPNSSGGRGSDGSESWACVHCTYLNQTGSSECEICGLPRNG</sequence>
<keyword evidence="1" id="KW-0479">Metal-binding</keyword>
<reference evidence="7" key="1">
    <citation type="submission" date="2018-11" db="EMBL/GenBank/DDBJ databases">
        <authorList>
            <consortium name="Pathogen Informatics"/>
        </authorList>
    </citation>
    <scope>NUCLEOTIDE SEQUENCE</scope>
</reference>
<feature type="region of interest" description="Disordered" evidence="5">
    <location>
        <begin position="40"/>
        <end position="119"/>
    </location>
</feature>
<dbReference type="OrthoDB" id="10251089at2759"/>
<protein>
    <recommendedName>
        <fullName evidence="6">RanBP2-type domain-containing protein</fullName>
    </recommendedName>
</protein>
<evidence type="ECO:0000256" key="4">
    <source>
        <dbReference type="PROSITE-ProRule" id="PRU00322"/>
    </source>
</evidence>
<dbReference type="SUPFAM" id="SSF90209">
    <property type="entry name" value="Ran binding protein zinc finger-like"/>
    <property type="match status" value="1"/>
</dbReference>
<feature type="domain" description="RanBP2-type" evidence="6">
    <location>
        <begin position="116"/>
        <end position="147"/>
    </location>
</feature>
<accession>A0A448XRL1</accession>
<proteinExistence type="predicted"/>
<keyword evidence="3" id="KW-0862">Zinc</keyword>
<dbReference type="InterPro" id="IPR036443">
    <property type="entry name" value="Znf_RanBP2_sf"/>
</dbReference>
<dbReference type="SMART" id="SM00547">
    <property type="entry name" value="ZnF_RBZ"/>
    <property type="match status" value="1"/>
</dbReference>
<keyword evidence="2 4" id="KW-0863">Zinc-finger</keyword>
<evidence type="ECO:0000256" key="2">
    <source>
        <dbReference type="ARBA" id="ARBA00022771"/>
    </source>
</evidence>
<dbReference type="InterPro" id="IPR001876">
    <property type="entry name" value="Znf_RanBP2"/>
</dbReference>
<dbReference type="AlphaFoldDB" id="A0A448XRL1"/>
<dbReference type="GO" id="GO:0008270">
    <property type="term" value="F:zinc ion binding"/>
    <property type="evidence" value="ECO:0007669"/>
    <property type="project" value="UniProtKB-KW"/>
</dbReference>
<dbReference type="PROSITE" id="PS01358">
    <property type="entry name" value="ZF_RANBP2_1"/>
    <property type="match status" value="1"/>
</dbReference>